<protein>
    <recommendedName>
        <fullName evidence="1">Glucuronosyltransferase GumK N-terminal domain-containing protein</fullName>
    </recommendedName>
</protein>
<dbReference type="Pfam" id="PF22059">
    <property type="entry name" value="GumK_N"/>
    <property type="match status" value="1"/>
</dbReference>
<dbReference type="Gene3D" id="3.40.50.11010">
    <property type="match status" value="1"/>
</dbReference>
<sequence length="407" mass="47591">MGIVRDKVLAFGYHVYGNTKRRGGFPAILEQIASFGYFVDYFTTPMSYGWLYKNTDRENIRNFFKLIVGTEFNIGHGKIINRGLLNLLPWKISRFIFSKKFLCFAPTLDQVVRVAKQKVYDLVVLESVPAALYGPVIKENTRTPLIYRASDPLIAWFSTYFSDTDKMEKDLFQVSDEVWVPNEICYRYYIEHGFPKNKMVIIKNPLLTVSQLENIENNTKLSNEGNELRRSILQGKYRKIGLYFGAVEIDYRLIDIIAKKVKDVVFVIIGPYRKKMDMAHNVVFLGPLDNTKIDQFVQISDFGFLPYKKVGDMDVLRTAPTGKVVRFLLHLKPVFQFSQYDISFPYIYSVKVESEFVEKIQEVHREAEKMKEDKNLLRLKEFLKDYTVENFIQNVRLRLSNYIKVPK</sequence>
<feature type="domain" description="Glucuronosyltransferase GumK N-terminal" evidence="1">
    <location>
        <begin position="14"/>
        <end position="154"/>
    </location>
</feature>
<evidence type="ECO:0000259" key="1">
    <source>
        <dbReference type="Pfam" id="PF22059"/>
    </source>
</evidence>
<evidence type="ECO:0000313" key="3">
    <source>
        <dbReference type="Proteomes" id="UP000288947"/>
    </source>
</evidence>
<dbReference type="Gene3D" id="3.40.50.2000">
    <property type="entry name" value="Glycogen Phosphorylase B"/>
    <property type="match status" value="1"/>
</dbReference>
<dbReference type="Proteomes" id="UP000288947">
    <property type="component" value="Chromosome"/>
</dbReference>
<reference evidence="2 3" key="1">
    <citation type="submission" date="2018-01" db="EMBL/GenBank/DDBJ databases">
        <title>The whole genome sequencing and assembly of Fervidobacterium changbaicum CBS-1 strain.</title>
        <authorList>
            <person name="Kim J.-Y."/>
            <person name="Park M.-K."/>
            <person name="Yi H."/>
            <person name="Bahn Y.-S."/>
            <person name="Kim J.F."/>
            <person name="Lee D.-W."/>
        </authorList>
    </citation>
    <scope>NUCLEOTIDE SEQUENCE [LARGE SCALE GENOMIC DNA]</scope>
    <source>
        <strain evidence="2 3">CBS-1</strain>
    </source>
</reference>
<organism evidence="2 3">
    <name type="scientific">Fervidobacterium changbaicum</name>
    <dbReference type="NCBI Taxonomy" id="310769"/>
    <lineage>
        <taxon>Bacteria</taxon>
        <taxon>Thermotogati</taxon>
        <taxon>Thermotogota</taxon>
        <taxon>Thermotogae</taxon>
        <taxon>Thermotogales</taxon>
        <taxon>Fervidobacteriaceae</taxon>
        <taxon>Fervidobacterium</taxon>
    </lineage>
</organism>
<name>A0ABX5QTA4_9BACT</name>
<dbReference type="EMBL" id="CP026721">
    <property type="protein sequence ID" value="QAV33757.1"/>
    <property type="molecule type" value="Genomic_DNA"/>
</dbReference>
<dbReference type="SUPFAM" id="SSF53756">
    <property type="entry name" value="UDP-Glycosyltransferase/glycogen phosphorylase"/>
    <property type="match status" value="1"/>
</dbReference>
<gene>
    <name evidence="2" type="ORF">CBS1_08520</name>
</gene>
<proteinExistence type="predicted"/>
<keyword evidence="3" id="KW-1185">Reference proteome</keyword>
<dbReference type="InterPro" id="IPR054299">
    <property type="entry name" value="GumK_N"/>
</dbReference>
<evidence type="ECO:0000313" key="2">
    <source>
        <dbReference type="EMBL" id="QAV33757.1"/>
    </source>
</evidence>
<accession>A0ABX5QTA4</accession>
<dbReference type="RefSeq" id="WP_090222462.1">
    <property type="nucleotide sequence ID" value="NZ_CP026721.1"/>
</dbReference>